<accession>A0A6A4WW19</accession>
<evidence type="ECO:0000259" key="2">
    <source>
        <dbReference type="PROSITE" id="PS50157"/>
    </source>
</evidence>
<dbReference type="SUPFAM" id="SSF57667">
    <property type="entry name" value="beta-beta-alpha zinc fingers"/>
    <property type="match status" value="1"/>
</dbReference>
<organism evidence="3 4">
    <name type="scientific">Amphibalanus amphitrite</name>
    <name type="common">Striped barnacle</name>
    <name type="synonym">Balanus amphitrite</name>
    <dbReference type="NCBI Taxonomy" id="1232801"/>
    <lineage>
        <taxon>Eukaryota</taxon>
        <taxon>Metazoa</taxon>
        <taxon>Ecdysozoa</taxon>
        <taxon>Arthropoda</taxon>
        <taxon>Crustacea</taxon>
        <taxon>Multicrustacea</taxon>
        <taxon>Cirripedia</taxon>
        <taxon>Thoracica</taxon>
        <taxon>Thoracicalcarea</taxon>
        <taxon>Balanomorpha</taxon>
        <taxon>Balanoidea</taxon>
        <taxon>Balanidae</taxon>
        <taxon>Amphibalaninae</taxon>
        <taxon>Amphibalanus</taxon>
    </lineage>
</organism>
<dbReference type="Proteomes" id="UP000440578">
    <property type="component" value="Unassembled WGS sequence"/>
</dbReference>
<evidence type="ECO:0000256" key="1">
    <source>
        <dbReference type="PROSITE-ProRule" id="PRU00042"/>
    </source>
</evidence>
<dbReference type="InterPro" id="IPR036236">
    <property type="entry name" value="Znf_C2H2_sf"/>
</dbReference>
<dbReference type="Gene3D" id="3.30.160.60">
    <property type="entry name" value="Classic Zinc Finger"/>
    <property type="match status" value="1"/>
</dbReference>
<evidence type="ECO:0000313" key="4">
    <source>
        <dbReference type="Proteomes" id="UP000440578"/>
    </source>
</evidence>
<feature type="domain" description="C2H2-type" evidence="2">
    <location>
        <begin position="42"/>
        <end position="67"/>
    </location>
</feature>
<dbReference type="SMART" id="SM00355">
    <property type="entry name" value="ZnF_C2H2"/>
    <property type="match status" value="2"/>
</dbReference>
<keyword evidence="1" id="KW-0863">Zinc-finger</keyword>
<dbReference type="AlphaFoldDB" id="A0A6A4WW19"/>
<proteinExistence type="predicted"/>
<keyword evidence="1" id="KW-0862">Zinc</keyword>
<reference evidence="3 4" key="1">
    <citation type="submission" date="2019-07" db="EMBL/GenBank/DDBJ databases">
        <title>Draft genome assembly of a fouling barnacle, Amphibalanus amphitrite (Darwin, 1854): The first reference genome for Thecostraca.</title>
        <authorList>
            <person name="Kim W."/>
        </authorList>
    </citation>
    <scope>NUCLEOTIDE SEQUENCE [LARGE SCALE GENOMIC DNA]</scope>
    <source>
        <strain evidence="3">SNU_AA5</strain>
        <tissue evidence="3">Soma without cirri and trophi</tissue>
    </source>
</reference>
<keyword evidence="1" id="KW-0479">Metal-binding</keyword>
<dbReference type="PROSITE" id="PS50157">
    <property type="entry name" value="ZINC_FINGER_C2H2_2"/>
    <property type="match status" value="2"/>
</dbReference>
<dbReference type="EMBL" id="VIIS01000220">
    <property type="protein sequence ID" value="KAF0311676.1"/>
    <property type="molecule type" value="Genomic_DNA"/>
</dbReference>
<name>A0A6A4WW19_AMPAM</name>
<keyword evidence="4" id="KW-1185">Reference proteome</keyword>
<protein>
    <submittedName>
        <fullName evidence="3">Zinc finger protein 8</fullName>
    </submittedName>
</protein>
<gene>
    <name evidence="3" type="primary">Znf8</name>
    <name evidence="3" type="ORF">FJT64_017520</name>
</gene>
<comment type="caution">
    <text evidence="3">The sequence shown here is derived from an EMBL/GenBank/DDBJ whole genome shotgun (WGS) entry which is preliminary data.</text>
</comment>
<feature type="domain" description="C2H2-type" evidence="2">
    <location>
        <begin position="16"/>
        <end position="43"/>
    </location>
</feature>
<dbReference type="Pfam" id="PF00096">
    <property type="entry name" value="zf-C2H2"/>
    <property type="match status" value="1"/>
</dbReference>
<dbReference type="InterPro" id="IPR013087">
    <property type="entry name" value="Znf_C2H2_type"/>
</dbReference>
<sequence length="67" mass="7618">MTKRGGSTVDARRGTFRCEFCGRIYNHLVSLGQHMKLHKGDTTCHVCGKVLSRTTQLRIHLRQIHGL</sequence>
<evidence type="ECO:0000313" key="3">
    <source>
        <dbReference type="EMBL" id="KAF0311676.1"/>
    </source>
</evidence>
<dbReference type="Pfam" id="PF13894">
    <property type="entry name" value="zf-C2H2_4"/>
    <property type="match status" value="1"/>
</dbReference>
<dbReference type="GO" id="GO:0008270">
    <property type="term" value="F:zinc ion binding"/>
    <property type="evidence" value="ECO:0007669"/>
    <property type="project" value="UniProtKB-KW"/>
</dbReference>
<dbReference type="PROSITE" id="PS00028">
    <property type="entry name" value="ZINC_FINGER_C2H2_1"/>
    <property type="match status" value="2"/>
</dbReference>